<feature type="transmembrane region" description="Helical" evidence="1">
    <location>
        <begin position="72"/>
        <end position="95"/>
    </location>
</feature>
<proteinExistence type="predicted"/>
<keyword evidence="1" id="KW-0472">Membrane</keyword>
<feature type="transmembrane region" description="Helical" evidence="1">
    <location>
        <begin position="152"/>
        <end position="175"/>
    </location>
</feature>
<keyword evidence="3" id="KW-1185">Reference proteome</keyword>
<evidence type="ECO:0000256" key="1">
    <source>
        <dbReference type="SAM" id="Phobius"/>
    </source>
</evidence>
<dbReference type="AlphaFoldDB" id="A0A5M7C4M8"/>
<reference evidence="2 3" key="1">
    <citation type="submission" date="2019-09" db="EMBL/GenBank/DDBJ databases">
        <title>Draft genome sequence of the thermophilic Saccharopolyspora hirsuta VKM Ac-666T.</title>
        <authorList>
            <person name="Lobastova T.G."/>
            <person name="Fokina V."/>
            <person name="Bragin E.Y."/>
            <person name="Shtratnikova V.Y."/>
            <person name="Starodumova I.P."/>
            <person name="Tarlachkov S.V."/>
            <person name="Donova M.V."/>
        </authorList>
    </citation>
    <scope>NUCLEOTIDE SEQUENCE [LARGE SCALE GENOMIC DNA]</scope>
    <source>
        <strain evidence="2 3">VKM Ac-666</strain>
    </source>
</reference>
<feature type="transmembrane region" description="Helical" evidence="1">
    <location>
        <begin position="37"/>
        <end position="60"/>
    </location>
</feature>
<name>A0A5M7C4M8_SACHI</name>
<protein>
    <submittedName>
        <fullName evidence="2">Uncharacterized protein</fullName>
    </submittedName>
</protein>
<comment type="caution">
    <text evidence="2">The sequence shown here is derived from an EMBL/GenBank/DDBJ whole genome shotgun (WGS) entry which is preliminary data.</text>
</comment>
<dbReference type="RefSeq" id="WP_150067025.1">
    <property type="nucleotide sequence ID" value="NZ_JBEPDJ010000010.1"/>
</dbReference>
<feature type="transmembrane region" description="Helical" evidence="1">
    <location>
        <begin position="107"/>
        <end position="132"/>
    </location>
</feature>
<dbReference type="EMBL" id="VWPH01000006">
    <property type="protein sequence ID" value="KAA5833325.1"/>
    <property type="molecule type" value="Genomic_DNA"/>
</dbReference>
<evidence type="ECO:0000313" key="3">
    <source>
        <dbReference type="Proteomes" id="UP000323946"/>
    </source>
</evidence>
<keyword evidence="1" id="KW-1133">Transmembrane helix</keyword>
<sequence length="181" mass="19233">MTSPQNPWQQFPPQQPFPGPPPQYAVARPTPPGSVVFARWLAAVCPPLIALLGVIGYAISTVQILDAGFGPTLWILVNGVLTLGAAVCGVLWLVLSGGLRKGRRSARIVLVVLAIAWLLHTLYSATTFVLSFAHDFGSITLNPILLLGIGDLLLSLVVPIVFLILVATPSANAYFRAMAGR</sequence>
<evidence type="ECO:0000313" key="2">
    <source>
        <dbReference type="EMBL" id="KAA5833325.1"/>
    </source>
</evidence>
<gene>
    <name evidence="2" type="ORF">F1721_13525</name>
</gene>
<keyword evidence="1" id="KW-0812">Transmembrane</keyword>
<dbReference type="Proteomes" id="UP000323946">
    <property type="component" value="Unassembled WGS sequence"/>
</dbReference>
<organism evidence="2 3">
    <name type="scientific">Saccharopolyspora hirsuta</name>
    <dbReference type="NCBI Taxonomy" id="1837"/>
    <lineage>
        <taxon>Bacteria</taxon>
        <taxon>Bacillati</taxon>
        <taxon>Actinomycetota</taxon>
        <taxon>Actinomycetes</taxon>
        <taxon>Pseudonocardiales</taxon>
        <taxon>Pseudonocardiaceae</taxon>
        <taxon>Saccharopolyspora</taxon>
    </lineage>
</organism>
<accession>A0A5M7C4M8</accession>